<accession>A0AA39UBL5</accession>
<dbReference type="Pfam" id="PF07690">
    <property type="entry name" value="MFS_1"/>
    <property type="match status" value="1"/>
</dbReference>
<feature type="transmembrane region" description="Helical" evidence="4">
    <location>
        <begin position="55"/>
        <end position="77"/>
    </location>
</feature>
<dbReference type="CDD" id="cd17352">
    <property type="entry name" value="MFS_MCT_SLC16"/>
    <property type="match status" value="1"/>
</dbReference>
<dbReference type="InterPro" id="IPR020846">
    <property type="entry name" value="MFS_dom"/>
</dbReference>
<gene>
    <name evidence="6" type="ORF">JMJ35_003930</name>
</gene>
<dbReference type="SUPFAM" id="SSF103473">
    <property type="entry name" value="MFS general substrate transporter"/>
    <property type="match status" value="1"/>
</dbReference>
<feature type="transmembrane region" description="Helical" evidence="4">
    <location>
        <begin position="392"/>
        <end position="410"/>
    </location>
</feature>
<dbReference type="InterPro" id="IPR050327">
    <property type="entry name" value="Proton-linked_MCT"/>
</dbReference>
<evidence type="ECO:0000259" key="5">
    <source>
        <dbReference type="PROSITE" id="PS50850"/>
    </source>
</evidence>
<feature type="transmembrane region" description="Helical" evidence="4">
    <location>
        <begin position="215"/>
        <end position="235"/>
    </location>
</feature>
<feature type="transmembrane region" description="Helical" evidence="4">
    <location>
        <begin position="150"/>
        <end position="172"/>
    </location>
</feature>
<feature type="transmembrane region" description="Helical" evidence="4">
    <location>
        <begin position="184"/>
        <end position="209"/>
    </location>
</feature>
<feature type="region of interest" description="Disordered" evidence="3">
    <location>
        <begin position="1"/>
        <end position="45"/>
    </location>
</feature>
<dbReference type="PROSITE" id="PS50850">
    <property type="entry name" value="MFS"/>
    <property type="match status" value="1"/>
</dbReference>
<keyword evidence="4" id="KW-0812">Transmembrane</keyword>
<evidence type="ECO:0000256" key="4">
    <source>
        <dbReference type="SAM" id="Phobius"/>
    </source>
</evidence>
<dbReference type="GO" id="GO:0022857">
    <property type="term" value="F:transmembrane transporter activity"/>
    <property type="evidence" value="ECO:0007669"/>
    <property type="project" value="InterPro"/>
</dbReference>
<evidence type="ECO:0000256" key="3">
    <source>
        <dbReference type="SAM" id="MobiDB-lite"/>
    </source>
</evidence>
<dbReference type="InterPro" id="IPR036259">
    <property type="entry name" value="MFS_trans_sf"/>
</dbReference>
<organism evidence="6 7">
    <name type="scientific">Cladonia borealis</name>
    <dbReference type="NCBI Taxonomy" id="184061"/>
    <lineage>
        <taxon>Eukaryota</taxon>
        <taxon>Fungi</taxon>
        <taxon>Dikarya</taxon>
        <taxon>Ascomycota</taxon>
        <taxon>Pezizomycotina</taxon>
        <taxon>Lecanoromycetes</taxon>
        <taxon>OSLEUM clade</taxon>
        <taxon>Lecanoromycetidae</taxon>
        <taxon>Lecanorales</taxon>
        <taxon>Lecanorineae</taxon>
        <taxon>Cladoniaceae</taxon>
        <taxon>Cladonia</taxon>
    </lineage>
</organism>
<name>A0AA39UBL5_9LECA</name>
<evidence type="ECO:0000256" key="1">
    <source>
        <dbReference type="ARBA" id="ARBA00004141"/>
    </source>
</evidence>
<proteinExistence type="inferred from homology"/>
<dbReference type="AlphaFoldDB" id="A0AA39UBL5"/>
<keyword evidence="4" id="KW-1133">Transmembrane helix</keyword>
<dbReference type="Gene3D" id="1.20.1250.20">
    <property type="entry name" value="MFS general substrate transporter like domains"/>
    <property type="match status" value="2"/>
</dbReference>
<evidence type="ECO:0000313" key="7">
    <source>
        <dbReference type="Proteomes" id="UP001166286"/>
    </source>
</evidence>
<comment type="caution">
    <text evidence="6">The sequence shown here is derived from an EMBL/GenBank/DDBJ whole genome shotgun (WGS) entry which is preliminary data.</text>
</comment>
<dbReference type="PANTHER" id="PTHR11360">
    <property type="entry name" value="MONOCARBOXYLATE TRANSPORTER"/>
    <property type="match status" value="1"/>
</dbReference>
<feature type="transmembrane region" description="Helical" evidence="4">
    <location>
        <begin position="357"/>
        <end position="380"/>
    </location>
</feature>
<comment type="similarity">
    <text evidence="2">Belongs to the major facilitator superfamily. Monocarboxylate porter (TC 2.A.1.13) family.</text>
</comment>
<feature type="transmembrane region" description="Helical" evidence="4">
    <location>
        <begin position="422"/>
        <end position="443"/>
    </location>
</feature>
<keyword evidence="7" id="KW-1185">Reference proteome</keyword>
<dbReference type="InterPro" id="IPR011701">
    <property type="entry name" value="MFS"/>
</dbReference>
<keyword evidence="4" id="KW-0472">Membrane</keyword>
<reference evidence="6" key="1">
    <citation type="submission" date="2023-03" db="EMBL/GenBank/DDBJ databases">
        <title>Complete genome of Cladonia borealis.</title>
        <authorList>
            <person name="Park H."/>
        </authorList>
    </citation>
    <scope>NUCLEOTIDE SEQUENCE</scope>
    <source>
        <strain evidence="6">ANT050790</strain>
    </source>
</reference>
<feature type="transmembrane region" description="Helical" evidence="4">
    <location>
        <begin position="326"/>
        <end position="345"/>
    </location>
</feature>
<comment type="subcellular location">
    <subcellularLocation>
        <location evidence="1">Membrane</location>
        <topology evidence="1">Multi-pass membrane protein</topology>
    </subcellularLocation>
</comment>
<dbReference type="EMBL" id="JAFEKC020000007">
    <property type="protein sequence ID" value="KAK0513566.1"/>
    <property type="molecule type" value="Genomic_DNA"/>
</dbReference>
<evidence type="ECO:0000256" key="2">
    <source>
        <dbReference type="ARBA" id="ARBA00006727"/>
    </source>
</evidence>
<feature type="domain" description="Major facilitator superfamily (MFS) profile" evidence="5">
    <location>
        <begin position="55"/>
        <end position="447"/>
    </location>
</feature>
<feature type="transmembrane region" description="Helical" evidence="4">
    <location>
        <begin position="126"/>
        <end position="144"/>
    </location>
</feature>
<dbReference type="Proteomes" id="UP001166286">
    <property type="component" value="Unassembled WGS sequence"/>
</dbReference>
<dbReference type="PANTHER" id="PTHR11360:SF177">
    <property type="entry name" value="RIBOFLAVIN TRANSPORTER MCH5"/>
    <property type="match status" value="1"/>
</dbReference>
<feature type="transmembrane region" description="Helical" evidence="4">
    <location>
        <begin position="261"/>
        <end position="283"/>
    </location>
</feature>
<feature type="transmembrane region" description="Helical" evidence="4">
    <location>
        <begin position="97"/>
        <end position="119"/>
    </location>
</feature>
<evidence type="ECO:0000313" key="6">
    <source>
        <dbReference type="EMBL" id="KAK0513566.1"/>
    </source>
</evidence>
<protein>
    <recommendedName>
        <fullName evidence="5">Major facilitator superfamily (MFS) profile domain-containing protein</fullName>
    </recommendedName>
</protein>
<sequence>MEKDLVVAGQNEASDQVWEPPNPQLEKIPSHVSRDAPSAFERPSEDEYFPEGGRAAWLALLGCFCAWMTAFGLMNTVGTFQAYLETHQLSAYSPAEVGWIFGLYLFFAYCCGVQAGPIFDAIGPRVLTVVGSILISASMLLLGVCHKYYHFIIVFGILGGVGTSLLSTVAIGTIGHYFNVRRGFATGLASCAGSLGGVFFPLMLSSLFASAGFAWATRTLGFIFIFLLIIANILVRSRLSTKPFSRTNILPDLRILKDKTFLILCIALFLIEWGLFMGLSYLISFALDAGIKPALSYQLLSILNAGSFFGRWAPGLLADKIGRFNTMILMISQCLITTLALWLPAATTSDLATKKGLLIAFALLFGFASGSNITLAPVCAGQLCKTENYGKYFATCYTIMGIGTLVGIPIGGEILARGGGNYVGLIVFGGTCYAAGLVFFIWARVRVVGWGLRKANIF</sequence>
<dbReference type="GO" id="GO:0016020">
    <property type="term" value="C:membrane"/>
    <property type="evidence" value="ECO:0007669"/>
    <property type="project" value="UniProtKB-SubCell"/>
</dbReference>